<comment type="caution">
    <text evidence="4">The sequence shown here is derived from an EMBL/GenBank/DDBJ whole genome shotgun (WGS) entry which is preliminary data.</text>
</comment>
<dbReference type="GO" id="GO:0008237">
    <property type="term" value="F:metallopeptidase activity"/>
    <property type="evidence" value="ECO:0007669"/>
    <property type="project" value="InterPro"/>
</dbReference>
<sequence>MGSNDLPEALHAEQLLELAAQAGVKQAEVYQSRSLSRPVFFEANRLKQLESSQSEGVALRLWREGCPGLAVAYGPVEPQDLVDRAIAMTYLNEPEPVELAGARTDHYPDLGETVPVETLVEMGKVAIAQIRDAYPEVLCTGQWECEEETTRLVNSQGLDCHYTDTTLSCFIGAEWVRGEDFLSVYDGETERGTLTSEKVVQQILQRLSWAKENVSPPSTRVPVLLTAKAADLLWDTVQSALNGKQVLEGASPWSEMLRARSQGVVLLTDLIPLVTSDTLTITQQPDIGPYSCPFDDEGTPTQPLLLIREGRLQQFYCDRTTGRLLGTSTTGNGFRPGMGSYPSPGLVNMLVQPGKGSLCDLIGQLDEGLVVDQLLGGGAGLSGEFSVNVELGYRVQKGEIIGRVKDTMISGNVYTVLKQLVALGGDADWNGPCYTPSLIVEGISTTGRS</sequence>
<gene>
    <name evidence="4" type="ORF">KME25_26570</name>
</gene>
<proteinExistence type="inferred from homology"/>
<dbReference type="Pfam" id="PF01523">
    <property type="entry name" value="PmbA_TldD_1st"/>
    <property type="match status" value="1"/>
</dbReference>
<dbReference type="SUPFAM" id="SSF111283">
    <property type="entry name" value="Putative modulator of DNA gyrase, PmbA/TldD"/>
    <property type="match status" value="1"/>
</dbReference>
<comment type="similarity">
    <text evidence="1">Belongs to the peptidase U62 family.</text>
</comment>
<organism evidence="4 5">
    <name type="scientific">Symplocastrum torsivum CPER-KK1</name>
    <dbReference type="NCBI Taxonomy" id="450513"/>
    <lineage>
        <taxon>Bacteria</taxon>
        <taxon>Bacillati</taxon>
        <taxon>Cyanobacteriota</taxon>
        <taxon>Cyanophyceae</taxon>
        <taxon>Oscillatoriophycideae</taxon>
        <taxon>Oscillatoriales</taxon>
        <taxon>Microcoleaceae</taxon>
        <taxon>Symplocastrum</taxon>
    </lineage>
</organism>
<dbReference type="PANTHER" id="PTHR43421:SF1">
    <property type="entry name" value="METALLOPROTEASE PMBA"/>
    <property type="match status" value="1"/>
</dbReference>
<name>A0A951PRP3_9CYAN</name>
<dbReference type="InterPro" id="IPR036059">
    <property type="entry name" value="TldD/PmbA_sf"/>
</dbReference>
<accession>A0A951PRP3</accession>
<dbReference type="InterPro" id="IPR047657">
    <property type="entry name" value="PmbA"/>
</dbReference>
<dbReference type="InterPro" id="IPR035068">
    <property type="entry name" value="TldD/PmbA_N"/>
</dbReference>
<feature type="domain" description="Metalloprotease TldD/E C-terminal" evidence="3">
    <location>
        <begin position="219"/>
        <end position="447"/>
    </location>
</feature>
<evidence type="ECO:0000313" key="5">
    <source>
        <dbReference type="Proteomes" id="UP000753908"/>
    </source>
</evidence>
<dbReference type="Gene3D" id="3.30.2290.10">
    <property type="entry name" value="PmbA/TldD superfamily"/>
    <property type="match status" value="1"/>
</dbReference>
<dbReference type="Pfam" id="PF19289">
    <property type="entry name" value="PmbA_TldD_3rd"/>
    <property type="match status" value="1"/>
</dbReference>
<dbReference type="EMBL" id="JAHHIF010000052">
    <property type="protein sequence ID" value="MBW4547976.1"/>
    <property type="molecule type" value="Genomic_DNA"/>
</dbReference>
<evidence type="ECO:0000259" key="3">
    <source>
        <dbReference type="Pfam" id="PF19289"/>
    </source>
</evidence>
<dbReference type="GO" id="GO:0005829">
    <property type="term" value="C:cytosol"/>
    <property type="evidence" value="ECO:0007669"/>
    <property type="project" value="TreeGrafter"/>
</dbReference>
<dbReference type="Proteomes" id="UP000753908">
    <property type="component" value="Unassembled WGS sequence"/>
</dbReference>
<evidence type="ECO:0000256" key="1">
    <source>
        <dbReference type="ARBA" id="ARBA00005836"/>
    </source>
</evidence>
<evidence type="ECO:0000259" key="2">
    <source>
        <dbReference type="Pfam" id="PF01523"/>
    </source>
</evidence>
<evidence type="ECO:0000313" key="4">
    <source>
        <dbReference type="EMBL" id="MBW4547976.1"/>
    </source>
</evidence>
<reference evidence="4" key="2">
    <citation type="journal article" date="2022" name="Microbiol. Resour. Announc.">
        <title>Metagenome Sequencing to Explore Phylogenomics of Terrestrial Cyanobacteria.</title>
        <authorList>
            <person name="Ward R.D."/>
            <person name="Stajich J.E."/>
            <person name="Johansen J.R."/>
            <person name="Huntemann M."/>
            <person name="Clum A."/>
            <person name="Foster B."/>
            <person name="Foster B."/>
            <person name="Roux S."/>
            <person name="Palaniappan K."/>
            <person name="Varghese N."/>
            <person name="Mukherjee S."/>
            <person name="Reddy T.B.K."/>
            <person name="Daum C."/>
            <person name="Copeland A."/>
            <person name="Chen I.A."/>
            <person name="Ivanova N.N."/>
            <person name="Kyrpides N.C."/>
            <person name="Shapiro N."/>
            <person name="Eloe-Fadrosh E.A."/>
            <person name="Pietrasiak N."/>
        </authorList>
    </citation>
    <scope>NUCLEOTIDE SEQUENCE</scope>
    <source>
        <strain evidence="4">CPER-KK1</strain>
    </source>
</reference>
<dbReference type="InterPro" id="IPR002510">
    <property type="entry name" value="Metalloprtase-TldD/E_N"/>
</dbReference>
<dbReference type="GO" id="GO:0006508">
    <property type="term" value="P:proteolysis"/>
    <property type="evidence" value="ECO:0007669"/>
    <property type="project" value="InterPro"/>
</dbReference>
<protein>
    <submittedName>
        <fullName evidence="4">TldD/PmbA family protein</fullName>
    </submittedName>
</protein>
<dbReference type="PANTHER" id="PTHR43421">
    <property type="entry name" value="METALLOPROTEASE PMBA"/>
    <property type="match status" value="1"/>
</dbReference>
<reference evidence="4" key="1">
    <citation type="submission" date="2021-05" db="EMBL/GenBank/DDBJ databases">
        <authorList>
            <person name="Pietrasiak N."/>
            <person name="Ward R."/>
            <person name="Stajich J.E."/>
            <person name="Kurbessoian T."/>
        </authorList>
    </citation>
    <scope>NUCLEOTIDE SEQUENCE</scope>
    <source>
        <strain evidence="4">CPER-KK1</strain>
    </source>
</reference>
<dbReference type="InterPro" id="IPR045569">
    <property type="entry name" value="Metalloprtase-TldD/E_C"/>
</dbReference>
<feature type="domain" description="Metalloprotease TldD/E N-terminal" evidence="2">
    <location>
        <begin position="27"/>
        <end position="88"/>
    </location>
</feature>
<dbReference type="AlphaFoldDB" id="A0A951PRP3"/>